<evidence type="ECO:0000313" key="2">
    <source>
        <dbReference type="Proteomes" id="UP001597097"/>
    </source>
</evidence>
<keyword evidence="2" id="KW-1185">Reference proteome</keyword>
<dbReference type="InterPro" id="IPR001646">
    <property type="entry name" value="5peptide_repeat"/>
</dbReference>
<accession>A0ABW4GSY6</accession>
<evidence type="ECO:0000313" key="1">
    <source>
        <dbReference type="EMBL" id="MFD1545775.1"/>
    </source>
</evidence>
<proteinExistence type="predicted"/>
<dbReference type="RefSeq" id="WP_219539483.1">
    <property type="nucleotide sequence ID" value="NZ_JAHKRM010000063.1"/>
</dbReference>
<comment type="caution">
    <text evidence="1">The sequence shown here is derived from an EMBL/GenBank/DDBJ whole genome shotgun (WGS) entry which is preliminary data.</text>
</comment>
<dbReference type="Pfam" id="PF13576">
    <property type="entry name" value="Pentapeptide_3"/>
    <property type="match status" value="1"/>
</dbReference>
<sequence>MTLRNVSSPHTCAMRPTGQREEGSVSEAFWPDIHVDLAGACLVNFSLVHCRIDVVTCDHATFIGETICRGLICDLAFFQGATFSGHTDFRSAVFTNDVWFAYSRFATDVWFHADEFYPGARFGRHAPLQGVSFIQGAKFDHATFSGSATFVEANYTAGAKTIHLEGAHIQDLNAVSPEVTKAPSNWKSEVKPSSA</sequence>
<name>A0ABW4GSY6_9ACTN</name>
<protein>
    <submittedName>
        <fullName evidence="1">Pentapeptide repeat-containing protein</fullName>
    </submittedName>
</protein>
<organism evidence="1 2">
    <name type="scientific">Nonomuraea guangzhouensis</name>
    <dbReference type="NCBI Taxonomy" id="1291555"/>
    <lineage>
        <taxon>Bacteria</taxon>
        <taxon>Bacillati</taxon>
        <taxon>Actinomycetota</taxon>
        <taxon>Actinomycetes</taxon>
        <taxon>Streptosporangiales</taxon>
        <taxon>Streptosporangiaceae</taxon>
        <taxon>Nonomuraea</taxon>
    </lineage>
</organism>
<dbReference type="Proteomes" id="UP001597097">
    <property type="component" value="Unassembled WGS sequence"/>
</dbReference>
<reference evidence="2" key="1">
    <citation type="journal article" date="2019" name="Int. J. Syst. Evol. Microbiol.">
        <title>The Global Catalogue of Microorganisms (GCM) 10K type strain sequencing project: providing services to taxonomists for standard genome sequencing and annotation.</title>
        <authorList>
            <consortium name="The Broad Institute Genomics Platform"/>
            <consortium name="The Broad Institute Genome Sequencing Center for Infectious Disease"/>
            <person name="Wu L."/>
            <person name="Ma J."/>
        </authorList>
    </citation>
    <scope>NUCLEOTIDE SEQUENCE [LARGE SCALE GENOMIC DNA]</scope>
    <source>
        <strain evidence="2">CGMCC 1.15399</strain>
    </source>
</reference>
<dbReference type="EMBL" id="JBHUCM010000050">
    <property type="protein sequence ID" value="MFD1545775.1"/>
    <property type="molecule type" value="Genomic_DNA"/>
</dbReference>
<gene>
    <name evidence="1" type="ORF">ACFSJ0_52645</name>
</gene>